<dbReference type="OrthoDB" id="8535577at2"/>
<feature type="transmembrane region" description="Helical" evidence="1">
    <location>
        <begin position="12"/>
        <end position="31"/>
    </location>
</feature>
<dbReference type="AlphaFoldDB" id="A0A511D1Z3"/>
<keyword evidence="1" id="KW-0812">Transmembrane</keyword>
<evidence type="ECO:0000313" key="3">
    <source>
        <dbReference type="Proteomes" id="UP000321328"/>
    </source>
</evidence>
<dbReference type="Proteomes" id="UP000321328">
    <property type="component" value="Unassembled WGS sequence"/>
</dbReference>
<protein>
    <recommendedName>
        <fullName evidence="4">Integral membrane protein</fullName>
    </recommendedName>
</protein>
<keyword evidence="3" id="KW-1185">Reference proteome</keyword>
<feature type="transmembrane region" description="Helical" evidence="1">
    <location>
        <begin position="78"/>
        <end position="103"/>
    </location>
</feature>
<feature type="transmembrane region" description="Helical" evidence="1">
    <location>
        <begin position="115"/>
        <end position="134"/>
    </location>
</feature>
<feature type="transmembrane region" description="Helical" evidence="1">
    <location>
        <begin position="170"/>
        <end position="188"/>
    </location>
</feature>
<name>A0A511D1Z3_9PSEU</name>
<feature type="transmembrane region" description="Helical" evidence="1">
    <location>
        <begin position="52"/>
        <end position="72"/>
    </location>
</feature>
<dbReference type="STRING" id="1123024.GCA_000423625_04113"/>
<evidence type="ECO:0008006" key="4">
    <source>
        <dbReference type="Google" id="ProtNLM"/>
    </source>
</evidence>
<reference evidence="2 3" key="1">
    <citation type="submission" date="2019-07" db="EMBL/GenBank/DDBJ databases">
        <title>Whole genome shotgun sequence of Pseudonocardia asaccharolytica NBRC 16224.</title>
        <authorList>
            <person name="Hosoyama A."/>
            <person name="Uohara A."/>
            <person name="Ohji S."/>
            <person name="Ichikawa N."/>
        </authorList>
    </citation>
    <scope>NUCLEOTIDE SEQUENCE [LARGE SCALE GENOMIC DNA]</scope>
    <source>
        <strain evidence="2 3">NBRC 16224</strain>
    </source>
</reference>
<keyword evidence="1" id="KW-1133">Transmembrane helix</keyword>
<dbReference type="RefSeq" id="WP_028931450.1">
    <property type="nucleotide sequence ID" value="NZ_AUII01000026.1"/>
</dbReference>
<comment type="caution">
    <text evidence="2">The sequence shown here is derived from an EMBL/GenBank/DDBJ whole genome shotgun (WGS) entry which is preliminary data.</text>
</comment>
<sequence length="237" mass="25506">MEIHLVVEPGRLALGWLLLAFLVTFLVTRGITRLIRVGRGPFRNARLGGVHVHHQVPGIFLMMVAGAGEFTYRPDAPWLHILAAAFGVGAALTLDEFALWLHLEDVYWAEQGRKSIDAVLAAAAIGALLLLGATPFVDDPGAGGEVVAATIVLGLLCSTLAIAKGKAICALIGILLLPVSLVAAVRLAKPDSPWARWRYPDGSRRRARSLSRYPPDHRTRWDVVKDILGGAPNAKQP</sequence>
<proteinExistence type="predicted"/>
<organism evidence="2 3">
    <name type="scientific">Pseudonocardia asaccharolytica DSM 44247 = NBRC 16224</name>
    <dbReference type="NCBI Taxonomy" id="1123024"/>
    <lineage>
        <taxon>Bacteria</taxon>
        <taxon>Bacillati</taxon>
        <taxon>Actinomycetota</taxon>
        <taxon>Actinomycetes</taxon>
        <taxon>Pseudonocardiales</taxon>
        <taxon>Pseudonocardiaceae</taxon>
        <taxon>Pseudonocardia</taxon>
    </lineage>
</organism>
<feature type="transmembrane region" description="Helical" evidence="1">
    <location>
        <begin position="146"/>
        <end position="163"/>
    </location>
</feature>
<evidence type="ECO:0000313" key="2">
    <source>
        <dbReference type="EMBL" id="GEL18707.1"/>
    </source>
</evidence>
<gene>
    <name evidence="2" type="ORF">PA7_25440</name>
</gene>
<keyword evidence="1" id="KW-0472">Membrane</keyword>
<evidence type="ECO:0000256" key="1">
    <source>
        <dbReference type="SAM" id="Phobius"/>
    </source>
</evidence>
<dbReference type="EMBL" id="BJVI01000024">
    <property type="protein sequence ID" value="GEL18707.1"/>
    <property type="molecule type" value="Genomic_DNA"/>
</dbReference>
<accession>A0A511D1Z3</accession>